<comment type="caution">
    <text evidence="2">The sequence shown here is derived from an EMBL/GenBank/DDBJ whole genome shotgun (WGS) entry which is preliminary data.</text>
</comment>
<dbReference type="RefSeq" id="WP_228882493.1">
    <property type="nucleotide sequence ID" value="NZ_CAJQZC010000011.1"/>
</dbReference>
<organism evidence="2 3">
    <name type="scientific">Paraburkholderia saeva</name>
    <dbReference type="NCBI Taxonomy" id="2777537"/>
    <lineage>
        <taxon>Bacteria</taxon>
        <taxon>Pseudomonadati</taxon>
        <taxon>Pseudomonadota</taxon>
        <taxon>Betaproteobacteria</taxon>
        <taxon>Burkholderiales</taxon>
        <taxon>Burkholderiaceae</taxon>
        <taxon>Paraburkholderia</taxon>
    </lineage>
</organism>
<protein>
    <submittedName>
        <fullName evidence="2">Uncharacterized protein</fullName>
    </submittedName>
</protein>
<sequence>MVGDAQEDERPNSCTFYVRVTVRPRNDDDTISVPFGRRGEVDRRTRFWAQVERVARSVSGITPDQGESIIETALPSRLTRSFSSRRRRISEYNTTAALDAEAEYAFKVRVVDYGSALLSITATGVNDLAQLLDKNFDLFIALTETYVASGFQETFMLPEGSIIANASGFESARANFVGAGARGGSSSAGDAKPDSRLNYIRGLIQGTLILPVLLALLVCYVAMNAWDHERDRQRGEGDRLSSERIAVLDFAKSHILSLVQQNTDLSKALAQNGASEVIAIVQQNTALMKETIAPRCCCIRCCAVPTPPAPKPKPKPTVTPQCK</sequence>
<keyword evidence="1" id="KW-1133">Transmembrane helix</keyword>
<dbReference type="AlphaFoldDB" id="A0A9N8X4B8"/>
<gene>
    <name evidence="2" type="ORF">LMG31841_04851</name>
</gene>
<feature type="transmembrane region" description="Helical" evidence="1">
    <location>
        <begin position="202"/>
        <end position="223"/>
    </location>
</feature>
<proteinExistence type="predicted"/>
<name>A0A9N8X4B8_9BURK</name>
<accession>A0A9N8X4B8</accession>
<dbReference type="Proteomes" id="UP000789704">
    <property type="component" value="Unassembled WGS sequence"/>
</dbReference>
<keyword evidence="1" id="KW-0472">Membrane</keyword>
<keyword evidence="3" id="KW-1185">Reference proteome</keyword>
<dbReference type="EMBL" id="CAJQZC010000011">
    <property type="protein sequence ID" value="CAG4919175.1"/>
    <property type="molecule type" value="Genomic_DNA"/>
</dbReference>
<evidence type="ECO:0000313" key="3">
    <source>
        <dbReference type="Proteomes" id="UP000789704"/>
    </source>
</evidence>
<evidence type="ECO:0000313" key="2">
    <source>
        <dbReference type="EMBL" id="CAG4919175.1"/>
    </source>
</evidence>
<evidence type="ECO:0000256" key="1">
    <source>
        <dbReference type="SAM" id="Phobius"/>
    </source>
</evidence>
<keyword evidence="1" id="KW-0812">Transmembrane</keyword>
<reference evidence="2" key="1">
    <citation type="submission" date="2021-04" db="EMBL/GenBank/DDBJ databases">
        <authorList>
            <person name="Vanwijnsberghe S."/>
        </authorList>
    </citation>
    <scope>NUCLEOTIDE SEQUENCE</scope>
    <source>
        <strain evidence="2">LMG 31841</strain>
    </source>
</reference>